<keyword evidence="2" id="KW-1185">Reference proteome</keyword>
<proteinExistence type="predicted"/>
<sequence>MLKSYKEHTLQVPGFYDQRFRLFVNPSGLRARLEPREKAIYLATLRLLSALPSPPPGPRRRPPHRARSFLNDLLLKENRNLVSGDSGDFNSTETYEFACHQKIWMVTAAMGYRNPVIRSWPFRNKMFDRGNVGDGGKAEWTIGSDATWCGGYTGVPKKRNVAAGRSQVSVPKGCQRKPIYEPTPSVGRFVRRSVHPMAEKGKDF</sequence>
<name>A0A4C1X7F1_EUMVA</name>
<accession>A0A4C1X7F1</accession>
<organism evidence="1 2">
    <name type="scientific">Eumeta variegata</name>
    <name type="common">Bagworm moth</name>
    <name type="synonym">Eumeta japonica</name>
    <dbReference type="NCBI Taxonomy" id="151549"/>
    <lineage>
        <taxon>Eukaryota</taxon>
        <taxon>Metazoa</taxon>
        <taxon>Ecdysozoa</taxon>
        <taxon>Arthropoda</taxon>
        <taxon>Hexapoda</taxon>
        <taxon>Insecta</taxon>
        <taxon>Pterygota</taxon>
        <taxon>Neoptera</taxon>
        <taxon>Endopterygota</taxon>
        <taxon>Lepidoptera</taxon>
        <taxon>Glossata</taxon>
        <taxon>Ditrysia</taxon>
        <taxon>Tineoidea</taxon>
        <taxon>Psychidae</taxon>
        <taxon>Oiketicinae</taxon>
        <taxon>Eumeta</taxon>
    </lineage>
</organism>
<gene>
    <name evidence="1" type="ORF">EVAR_84007_1</name>
</gene>
<protein>
    <submittedName>
        <fullName evidence="1">Uncharacterized protein</fullName>
    </submittedName>
</protein>
<dbReference type="EMBL" id="BGZK01000745">
    <property type="protein sequence ID" value="GBP58812.1"/>
    <property type="molecule type" value="Genomic_DNA"/>
</dbReference>
<comment type="caution">
    <text evidence="1">The sequence shown here is derived from an EMBL/GenBank/DDBJ whole genome shotgun (WGS) entry which is preliminary data.</text>
</comment>
<dbReference type="Proteomes" id="UP000299102">
    <property type="component" value="Unassembled WGS sequence"/>
</dbReference>
<evidence type="ECO:0000313" key="1">
    <source>
        <dbReference type="EMBL" id="GBP58812.1"/>
    </source>
</evidence>
<dbReference type="AlphaFoldDB" id="A0A4C1X7F1"/>
<evidence type="ECO:0000313" key="2">
    <source>
        <dbReference type="Proteomes" id="UP000299102"/>
    </source>
</evidence>
<reference evidence="1 2" key="1">
    <citation type="journal article" date="2019" name="Commun. Biol.">
        <title>The bagworm genome reveals a unique fibroin gene that provides high tensile strength.</title>
        <authorList>
            <person name="Kono N."/>
            <person name="Nakamura H."/>
            <person name="Ohtoshi R."/>
            <person name="Tomita M."/>
            <person name="Numata K."/>
            <person name="Arakawa K."/>
        </authorList>
    </citation>
    <scope>NUCLEOTIDE SEQUENCE [LARGE SCALE GENOMIC DNA]</scope>
</reference>